<protein>
    <recommendedName>
        <fullName evidence="4">Cell wall-binding repeat-containing protein</fullName>
    </recommendedName>
</protein>
<dbReference type="Gene3D" id="3.40.50.12090">
    <property type="match status" value="2"/>
</dbReference>
<dbReference type="PANTHER" id="PTHR30032">
    <property type="entry name" value="N-ACETYLMURAMOYL-L-ALANINE AMIDASE-RELATED"/>
    <property type="match status" value="1"/>
</dbReference>
<feature type="chain" id="PRO_5017212496" description="Cell wall-binding repeat-containing protein" evidence="1">
    <location>
        <begin position="33"/>
        <end position="988"/>
    </location>
</feature>
<accession>A0A387BP68</accession>
<dbReference type="EMBL" id="CP032624">
    <property type="protein sequence ID" value="AYG04272.1"/>
    <property type="molecule type" value="Genomic_DNA"/>
</dbReference>
<dbReference type="InterPro" id="IPR051922">
    <property type="entry name" value="Bact_Sporulation_Assoc"/>
</dbReference>
<feature type="signal peptide" evidence="1">
    <location>
        <begin position="1"/>
        <end position="32"/>
    </location>
</feature>
<dbReference type="InterPro" id="IPR011042">
    <property type="entry name" value="6-blade_b-propeller_TolB-like"/>
</dbReference>
<dbReference type="Gene3D" id="2.120.10.30">
    <property type="entry name" value="TolB, C-terminal domain"/>
    <property type="match status" value="4"/>
</dbReference>
<dbReference type="Pfam" id="PF04122">
    <property type="entry name" value="CW_binding_2"/>
    <property type="match status" value="3"/>
</dbReference>
<sequence length="988" mass="97250">MTDGVNLRVPASVLAVSALAVALLTAATVAPAAATSGSITTSRVSGADRYATAVAVAQDGYPNTAPVVFIAAGTNFPDALGAGPAAAKLGGPLLLTPPGGLPDEVVAELKHLNPGTIDIIGGTAAIPDPLFQLIQAAVPGATVNRLAGADRYATSRAVVGNVFTTAHTAYLATGANYPDALSAAAAAGSQADPVILINGSATTLDSDTLAEFAQLGVTDVVIAGGPVSISAAIEGQLDSLLGAAHVTRLGGADRYETSALIGAHSFTSATKVYLAAGTEFPDALAGSAVAGALHAPLLTVQPGCVPYDSYADLTALGVTHATLIGGTAALSSSVDNLRKCDPELSIVAGVARAPHPGPSTESSIDAVDTATDHAGNVYVLDATALRIEKITPTGQLSFVAGNGTTDDPTPGAAIDSGLGSPTSLAVDGAGDLYLCTQSRIVKITTAGTLSYVAGDGTYGASVPGPAMATPMNADDLVVDSAGDIFFIDASNDTVDRITPSGSLSIVAGDGSWGALSPGPALDSDLSPSAVAVDSAGDLFIDNFDDKRVAKVTASGVLSIVAGDGSADVPRAGSATATGLGELSGVAVDSVGNVFIGDTRDGDNYLEKISPSGQLSIIAGTGSYGDPVPGPAAASPITYPQAFSVDTSGNLFFADDGVLEEVTASGTLALLSSLAAGEPKPGPADQSPLGMGVFGTLGLATDSAGAYYIADATNSVIEKVDASGTLSIVAGGGARDPRTPGPAKAAQLFNPQGVAVDGAGNLYIADTHNALIEKVTPAGQMSVIAGDESFGTATPGPATNSALVGPLDVAVDAAGNVYANDGAQILKITPLDMLSVFAGNGSNGAPIPGPAASSPLGSPWGMALDSSGTLYIADASSSAVEKVSPSGVLSIAVSSRDVAGSRAGSTTDFFPLDVAVDRAGDIFIADGGYPVVEERTASGTITAIAGTGSWGNPAPGRALNSSLNPESVALGPTGELYLTTGADVVKLSW</sequence>
<proteinExistence type="predicted"/>
<evidence type="ECO:0000313" key="3">
    <source>
        <dbReference type="Proteomes" id="UP000275069"/>
    </source>
</evidence>
<dbReference type="Proteomes" id="UP000275069">
    <property type="component" value="Chromosome"/>
</dbReference>
<dbReference type="SUPFAM" id="SSF63829">
    <property type="entry name" value="Calcium-dependent phosphotriesterase"/>
    <property type="match status" value="1"/>
</dbReference>
<reference evidence="2 3" key="1">
    <citation type="submission" date="2018-09" db="EMBL/GenBank/DDBJ databases">
        <title>Genome sequencing of strain 2DFW10M-5.</title>
        <authorList>
            <person name="Heo J."/>
            <person name="Kim S.-J."/>
            <person name="Kwon S.-W."/>
        </authorList>
    </citation>
    <scope>NUCLEOTIDE SEQUENCE [LARGE SCALE GENOMIC DNA]</scope>
    <source>
        <strain evidence="2 3">2DFW10M-5</strain>
    </source>
</reference>
<keyword evidence="1" id="KW-0732">Signal</keyword>
<dbReference type="InterPro" id="IPR007253">
    <property type="entry name" value="Cell_wall-bd_2"/>
</dbReference>
<dbReference type="InterPro" id="IPR002202">
    <property type="entry name" value="HMG_CoA_Rdtase"/>
</dbReference>
<evidence type="ECO:0000256" key="1">
    <source>
        <dbReference type="SAM" id="SignalP"/>
    </source>
</evidence>
<dbReference type="OrthoDB" id="3758789at2"/>
<keyword evidence="3" id="KW-1185">Reference proteome</keyword>
<dbReference type="PANTHER" id="PTHR30032:SF4">
    <property type="entry name" value="AMIDASE ENHANCER"/>
    <property type="match status" value="1"/>
</dbReference>
<dbReference type="PROSITE" id="PS50065">
    <property type="entry name" value="HMG_COA_REDUCTASE_4"/>
    <property type="match status" value="1"/>
</dbReference>
<dbReference type="GO" id="GO:0030288">
    <property type="term" value="C:outer membrane-bounded periplasmic space"/>
    <property type="evidence" value="ECO:0007669"/>
    <property type="project" value="TreeGrafter"/>
</dbReference>
<dbReference type="SUPFAM" id="SSF101898">
    <property type="entry name" value="NHL repeat"/>
    <property type="match status" value="1"/>
</dbReference>
<dbReference type="KEGG" id="gry:D7I44_12545"/>
<gene>
    <name evidence="2" type="ORF">D7I44_12545</name>
</gene>
<dbReference type="GO" id="GO:0004420">
    <property type="term" value="F:hydroxymethylglutaryl-CoA reductase (NADPH) activity"/>
    <property type="evidence" value="ECO:0007669"/>
    <property type="project" value="InterPro"/>
</dbReference>
<organism evidence="2 3">
    <name type="scientific">Gryllotalpicola protaetiae</name>
    <dbReference type="NCBI Taxonomy" id="2419771"/>
    <lineage>
        <taxon>Bacteria</taxon>
        <taxon>Bacillati</taxon>
        <taxon>Actinomycetota</taxon>
        <taxon>Actinomycetes</taxon>
        <taxon>Micrococcales</taxon>
        <taxon>Microbacteriaceae</taxon>
        <taxon>Gryllotalpicola</taxon>
    </lineage>
</organism>
<evidence type="ECO:0008006" key="4">
    <source>
        <dbReference type="Google" id="ProtNLM"/>
    </source>
</evidence>
<evidence type="ECO:0000313" key="2">
    <source>
        <dbReference type="EMBL" id="AYG04272.1"/>
    </source>
</evidence>
<dbReference type="GO" id="GO:0015936">
    <property type="term" value="P:coenzyme A metabolic process"/>
    <property type="evidence" value="ECO:0007669"/>
    <property type="project" value="InterPro"/>
</dbReference>
<name>A0A387BP68_9MICO</name>
<dbReference type="AlphaFoldDB" id="A0A387BP68"/>